<protein>
    <recommendedName>
        <fullName evidence="3">DNA-directed RNA polymerase III subunit RPC9</fullName>
    </recommendedName>
</protein>
<gene>
    <name evidence="8" type="ORF">LTR78_009860</name>
</gene>
<dbReference type="SUPFAM" id="SSF47819">
    <property type="entry name" value="HRDC-like"/>
    <property type="match status" value="1"/>
</dbReference>
<dbReference type="GO" id="GO:0006384">
    <property type="term" value="P:transcription initiation at RNA polymerase III promoter"/>
    <property type="evidence" value="ECO:0007669"/>
    <property type="project" value="InterPro"/>
</dbReference>
<dbReference type="GO" id="GO:0000166">
    <property type="term" value="F:nucleotide binding"/>
    <property type="evidence" value="ECO:0007669"/>
    <property type="project" value="InterPro"/>
</dbReference>
<keyword evidence="6" id="KW-0539">Nucleus</keyword>
<dbReference type="PANTHER" id="PTHR15561:SF0">
    <property type="entry name" value="DNA-DIRECTED RNA POLYMERASE III SUBUNIT RPC9"/>
    <property type="match status" value="1"/>
</dbReference>
<reference evidence="8" key="1">
    <citation type="submission" date="2023-07" db="EMBL/GenBank/DDBJ databases">
        <title>Black Yeasts Isolated from many extreme environments.</title>
        <authorList>
            <person name="Coleine C."/>
            <person name="Stajich J.E."/>
            <person name="Selbmann L."/>
        </authorList>
    </citation>
    <scope>NUCLEOTIDE SEQUENCE</scope>
    <source>
        <strain evidence="8">CCFEE 5485</strain>
    </source>
</reference>
<feature type="compositionally biased region" description="Basic and acidic residues" evidence="7">
    <location>
        <begin position="355"/>
        <end position="373"/>
    </location>
</feature>
<keyword evidence="9" id="KW-1185">Reference proteome</keyword>
<dbReference type="GO" id="GO:0005666">
    <property type="term" value="C:RNA polymerase III complex"/>
    <property type="evidence" value="ECO:0007669"/>
    <property type="project" value="InterPro"/>
</dbReference>
<dbReference type="InterPro" id="IPR038324">
    <property type="entry name" value="Rpb4/RPC9_sf"/>
</dbReference>
<evidence type="ECO:0000256" key="4">
    <source>
        <dbReference type="ARBA" id="ARBA00022478"/>
    </source>
</evidence>
<dbReference type="Proteomes" id="UP001274830">
    <property type="component" value="Unassembled WGS sequence"/>
</dbReference>
<evidence type="ECO:0000256" key="7">
    <source>
        <dbReference type="SAM" id="MobiDB-lite"/>
    </source>
</evidence>
<feature type="region of interest" description="Disordered" evidence="7">
    <location>
        <begin position="198"/>
        <end position="227"/>
    </location>
</feature>
<evidence type="ECO:0000256" key="5">
    <source>
        <dbReference type="ARBA" id="ARBA00023163"/>
    </source>
</evidence>
<name>A0AAE0TT70_9PEZI</name>
<feature type="compositionally biased region" description="Polar residues" evidence="7">
    <location>
        <begin position="309"/>
        <end position="344"/>
    </location>
</feature>
<feature type="compositionally biased region" description="Basic and acidic residues" evidence="7">
    <location>
        <begin position="198"/>
        <end position="216"/>
    </location>
</feature>
<dbReference type="AlphaFoldDB" id="A0AAE0TT70"/>
<evidence type="ECO:0000313" key="8">
    <source>
        <dbReference type="EMBL" id="KAK3670306.1"/>
    </source>
</evidence>
<dbReference type="InterPro" id="IPR010997">
    <property type="entry name" value="HRDC-like_sf"/>
</dbReference>
<comment type="caution">
    <text evidence="8">The sequence shown here is derived from an EMBL/GenBank/DDBJ whole genome shotgun (WGS) entry which is preliminary data.</text>
</comment>
<keyword evidence="4" id="KW-0240">DNA-directed RNA polymerase</keyword>
<evidence type="ECO:0000313" key="9">
    <source>
        <dbReference type="Proteomes" id="UP001274830"/>
    </source>
</evidence>
<evidence type="ECO:0000256" key="3">
    <source>
        <dbReference type="ARBA" id="ARBA00016672"/>
    </source>
</evidence>
<comment type="subcellular location">
    <subcellularLocation>
        <location evidence="1">Nucleus</location>
    </subcellularLocation>
</comment>
<dbReference type="InterPro" id="IPR038846">
    <property type="entry name" value="RPC9"/>
</dbReference>
<dbReference type="InterPro" id="IPR005574">
    <property type="entry name" value="Rpb4/RPC9"/>
</dbReference>
<dbReference type="EMBL" id="JAUTXT010000059">
    <property type="protein sequence ID" value="KAK3670306.1"/>
    <property type="molecule type" value="Genomic_DNA"/>
</dbReference>
<evidence type="ECO:0000256" key="1">
    <source>
        <dbReference type="ARBA" id="ARBA00004123"/>
    </source>
</evidence>
<dbReference type="Pfam" id="PF03874">
    <property type="entry name" value="RNA_pol_Rpb4"/>
    <property type="match status" value="1"/>
</dbReference>
<organism evidence="8 9">
    <name type="scientific">Recurvomyces mirabilis</name>
    <dbReference type="NCBI Taxonomy" id="574656"/>
    <lineage>
        <taxon>Eukaryota</taxon>
        <taxon>Fungi</taxon>
        <taxon>Dikarya</taxon>
        <taxon>Ascomycota</taxon>
        <taxon>Pezizomycotina</taxon>
        <taxon>Dothideomycetes</taxon>
        <taxon>Dothideomycetidae</taxon>
        <taxon>Mycosphaerellales</taxon>
        <taxon>Teratosphaeriaceae</taxon>
        <taxon>Recurvomyces</taxon>
    </lineage>
</organism>
<feature type="region of interest" description="Disordered" evidence="7">
    <location>
        <begin position="306"/>
        <end position="418"/>
    </location>
</feature>
<sequence>MKILDAGTENLTNMDVLNWISAKKSQHALEDAADKKNNQKFKPRPKRFLKALAKHERELNNADKYPYASNPNVYNGSYDAMERFDQTLMERICGPLEERYKGLLPTMSKQEVEKLMKEEQEMKCLTDAESLMIFNLAPKGVEQLAPMIEDCEGRYTAEEQQIIIDTAMEFLRADEMKVKGGINGAGHDDMDVEGGAEEVARPATESEHEDVDEKPATNRQSTDMAARSKARRGMFFMSEYDLERVAELKARGAELPGWSEIMRSRPQVAYTTEAGIRSEISTGSGIYPPFISSSQHALEQCDGRRAGASLQSTGPGTAQPTPVHSSLPQQIDGTDISTQATSRQPLLFTSCKSIKRNDDRKGRPARTRHEPEPAKLTPKCFSTAMTRPSSPADEGEEEKQTLADLSTEAASREPYHFLSERRLSRDAYRAAVRAEGPGGEYLGSSARRTIRRKARAGVGVEGERT</sequence>
<keyword evidence="5" id="KW-0804">Transcription</keyword>
<proteinExistence type="inferred from homology"/>
<evidence type="ECO:0000256" key="2">
    <source>
        <dbReference type="ARBA" id="ARBA00006898"/>
    </source>
</evidence>
<evidence type="ECO:0000256" key="6">
    <source>
        <dbReference type="ARBA" id="ARBA00023242"/>
    </source>
</evidence>
<accession>A0AAE0TT70</accession>
<comment type="similarity">
    <text evidence="2">Belongs to the eukaryotic RPC9 RNA polymerase subunit family.</text>
</comment>
<dbReference type="Gene3D" id="1.20.1250.40">
    <property type="match status" value="1"/>
</dbReference>
<dbReference type="PANTHER" id="PTHR15561">
    <property type="entry name" value="CALCITONIN GENE-RELATED PEPTIDE-RECEPTOR COMPONENT PROTEIN"/>
    <property type="match status" value="1"/>
</dbReference>